<dbReference type="SUPFAM" id="SSF49452">
    <property type="entry name" value="Starch-binding domain-like"/>
    <property type="match status" value="1"/>
</dbReference>
<proteinExistence type="predicted"/>
<dbReference type="Gene3D" id="2.60.40.1120">
    <property type="entry name" value="Carboxypeptidase-like, regulatory domain"/>
    <property type="match status" value="1"/>
</dbReference>
<comment type="caution">
    <text evidence="2">The sequence shown here is derived from an EMBL/GenBank/DDBJ whole genome shotgun (WGS) entry which is preliminary data.</text>
</comment>
<dbReference type="InterPro" id="IPR001119">
    <property type="entry name" value="SLH_dom"/>
</dbReference>
<dbReference type="GO" id="GO:0030246">
    <property type="term" value="F:carbohydrate binding"/>
    <property type="evidence" value="ECO:0007669"/>
    <property type="project" value="InterPro"/>
</dbReference>
<gene>
    <name evidence="2" type="ORF">SDC9_96908</name>
</gene>
<protein>
    <recommendedName>
        <fullName evidence="1">SLH domain-containing protein</fullName>
    </recommendedName>
</protein>
<accession>A0A645AAG2</accession>
<dbReference type="InterPro" id="IPR042229">
    <property type="entry name" value="Listeria/Bacterioides_rpt_sf"/>
</dbReference>
<dbReference type="EMBL" id="VSSQ01012845">
    <property type="protein sequence ID" value="MPM50172.1"/>
    <property type="molecule type" value="Genomic_DNA"/>
</dbReference>
<organism evidence="2">
    <name type="scientific">bioreactor metagenome</name>
    <dbReference type="NCBI Taxonomy" id="1076179"/>
    <lineage>
        <taxon>unclassified sequences</taxon>
        <taxon>metagenomes</taxon>
        <taxon>ecological metagenomes</taxon>
    </lineage>
</organism>
<dbReference type="InterPro" id="IPR051465">
    <property type="entry name" value="Cell_Envelope_Struct_Comp"/>
</dbReference>
<evidence type="ECO:0000259" key="1">
    <source>
        <dbReference type="PROSITE" id="PS51272"/>
    </source>
</evidence>
<feature type="domain" description="SLH" evidence="1">
    <location>
        <begin position="491"/>
        <end position="554"/>
    </location>
</feature>
<name>A0A645AAG2_9ZZZZ</name>
<evidence type="ECO:0000313" key="2">
    <source>
        <dbReference type="EMBL" id="MPM50172.1"/>
    </source>
</evidence>
<dbReference type="Pfam" id="PF13620">
    <property type="entry name" value="CarboxypepD_reg"/>
    <property type="match status" value="1"/>
</dbReference>
<dbReference type="PANTHER" id="PTHR43308">
    <property type="entry name" value="OUTER MEMBRANE PROTEIN ALPHA-RELATED"/>
    <property type="match status" value="1"/>
</dbReference>
<reference evidence="2" key="1">
    <citation type="submission" date="2019-08" db="EMBL/GenBank/DDBJ databases">
        <authorList>
            <person name="Kucharzyk K."/>
            <person name="Murdoch R.W."/>
            <person name="Higgins S."/>
            <person name="Loffler F."/>
        </authorList>
    </citation>
    <scope>NUCLEOTIDE SEQUENCE</scope>
</reference>
<feature type="domain" description="SLH" evidence="1">
    <location>
        <begin position="558"/>
        <end position="616"/>
    </location>
</feature>
<dbReference type="PROSITE" id="PS51272">
    <property type="entry name" value="SLH"/>
    <property type="match status" value="3"/>
</dbReference>
<feature type="domain" description="SLH" evidence="1">
    <location>
        <begin position="427"/>
        <end position="490"/>
    </location>
</feature>
<dbReference type="Pfam" id="PF00395">
    <property type="entry name" value="SLH"/>
    <property type="match status" value="3"/>
</dbReference>
<dbReference type="InterPro" id="IPR013784">
    <property type="entry name" value="Carb-bd-like_fold"/>
</dbReference>
<dbReference type="Gene3D" id="2.60.40.4270">
    <property type="entry name" value="Listeria-Bacteroides repeat domain"/>
    <property type="match status" value="1"/>
</dbReference>
<dbReference type="PANTHER" id="PTHR43308:SF5">
    <property type="entry name" value="S-LAYER PROTEIN _ PEPTIDOGLYCAN ENDO-BETA-N-ACETYLGLUCOSAMINIDASE"/>
    <property type="match status" value="1"/>
</dbReference>
<dbReference type="AlphaFoldDB" id="A0A645AAG2"/>
<sequence length="616" mass="66559">MFIGWYKDAVCANRWNFSTDTVTANANLYAKWAENTYTVSGKVEDDQGTHTAVSNATVKVMQGNIQFGDTVTTDSNGNFTVTGVPDGTYNLVVAKDSQNVTTCIKVSGGDFIFEGSIILPRGYRNSTLDVIGSDTPNVVVDKLNDVFGDSSVYNSVDEDNVADGGTVEIKLTVQQNDNSTNKATVEASMKSNGYTAGTVLDVDLTKISTTNNGASQESSISAINDTIKIIIPLPVELQGKDNYVVYRAHDYGSGVVVDTITTRAKNGEYIEISSDKTQITAYLKYFSTYAIAYKKNSSSTSDSSGYSLGSMRSYEIASSADLGGSISPSGNITVKEGMSKTYTITADEGYCISDVLVDGESVGAVNSYTFSDVKADHKISAEFERRETSALPYYSENGKAVFVGFATDASGEMKYIAPDGVTVLFEQNPKGFTDIAGHWAKNSIDFVTERELFFGTGGSDFSPQSGMTRAMFATVIGRLYERSYGKIANSDVHTFTDVDYNAYYGNYIDWASENNIITGIGGGQFKPDREITRQEMAAILYRFDKFLNASHTDLAGTQLNYSDAADISPWATGAALYCQQTGIISGRSNGNFVPQGMATRAEVAAILQRFIESTVK</sequence>